<comment type="caution">
    <text evidence="1">The sequence shown here is derived from an EMBL/GenBank/DDBJ whole genome shotgun (WGS) entry which is preliminary data.</text>
</comment>
<evidence type="ECO:0000313" key="2">
    <source>
        <dbReference type="Proteomes" id="UP001060215"/>
    </source>
</evidence>
<protein>
    <submittedName>
        <fullName evidence="1">Uncharacterized protein</fullName>
    </submittedName>
</protein>
<accession>A0ACC0FHY8</accession>
<keyword evidence="2" id="KW-1185">Reference proteome</keyword>
<sequence length="128" mass="14561">MNKSAGGDSRTSCQRRFYVTSRSGCRRWWCRHCKEHVTKTKQVTLQALQHFKHLSVTKELVARVLKKPDLISAGLATLAAEVGIAWEASKYLPSFNWRALVFSDEQIKYVVEDVYASFLIGTKLLGKL</sequence>
<dbReference type="EMBL" id="CM045771">
    <property type="protein sequence ID" value="KAI7987757.1"/>
    <property type="molecule type" value="Genomic_DNA"/>
</dbReference>
<evidence type="ECO:0000313" key="1">
    <source>
        <dbReference type="EMBL" id="KAI7987757.1"/>
    </source>
</evidence>
<organism evidence="1 2">
    <name type="scientific">Camellia lanceoleosa</name>
    <dbReference type="NCBI Taxonomy" id="1840588"/>
    <lineage>
        <taxon>Eukaryota</taxon>
        <taxon>Viridiplantae</taxon>
        <taxon>Streptophyta</taxon>
        <taxon>Embryophyta</taxon>
        <taxon>Tracheophyta</taxon>
        <taxon>Spermatophyta</taxon>
        <taxon>Magnoliopsida</taxon>
        <taxon>eudicotyledons</taxon>
        <taxon>Gunneridae</taxon>
        <taxon>Pentapetalae</taxon>
        <taxon>asterids</taxon>
        <taxon>Ericales</taxon>
        <taxon>Theaceae</taxon>
        <taxon>Camellia</taxon>
    </lineage>
</organism>
<dbReference type="Proteomes" id="UP001060215">
    <property type="component" value="Chromosome 14"/>
</dbReference>
<name>A0ACC0FHY8_9ERIC</name>
<gene>
    <name evidence="1" type="ORF">LOK49_LG13G00296</name>
</gene>
<reference evidence="1 2" key="1">
    <citation type="journal article" date="2022" name="Plant J.">
        <title>Chromosome-level genome of Camellia lanceoleosa provides a valuable resource for understanding genome evolution and self-incompatibility.</title>
        <authorList>
            <person name="Gong W."/>
            <person name="Xiao S."/>
            <person name="Wang L."/>
            <person name="Liao Z."/>
            <person name="Chang Y."/>
            <person name="Mo W."/>
            <person name="Hu G."/>
            <person name="Li W."/>
            <person name="Zhao G."/>
            <person name="Zhu H."/>
            <person name="Hu X."/>
            <person name="Ji K."/>
            <person name="Xiang X."/>
            <person name="Song Q."/>
            <person name="Yuan D."/>
            <person name="Jin S."/>
            <person name="Zhang L."/>
        </authorList>
    </citation>
    <scope>NUCLEOTIDE SEQUENCE [LARGE SCALE GENOMIC DNA]</scope>
    <source>
        <strain evidence="1">SQ_2022a</strain>
    </source>
</reference>
<proteinExistence type="predicted"/>